<evidence type="ECO:0000259" key="1">
    <source>
        <dbReference type="PROSITE" id="PS50112"/>
    </source>
</evidence>
<dbReference type="Proteomes" id="UP000199473">
    <property type="component" value="Unassembled WGS sequence"/>
</dbReference>
<evidence type="ECO:0000313" key="2">
    <source>
        <dbReference type="EMBL" id="SFK18835.1"/>
    </source>
</evidence>
<dbReference type="Pfam" id="PF00989">
    <property type="entry name" value="PAS"/>
    <property type="match status" value="1"/>
</dbReference>
<name>A0A1I3XH53_9PROT</name>
<gene>
    <name evidence="2" type="ORF">SAMN02745775_101304</name>
</gene>
<dbReference type="InterPro" id="IPR011785">
    <property type="entry name" value="Tscrpt_reg_PpsR-CrtJ"/>
</dbReference>
<dbReference type="GO" id="GO:0006355">
    <property type="term" value="P:regulation of DNA-templated transcription"/>
    <property type="evidence" value="ECO:0007669"/>
    <property type="project" value="InterPro"/>
</dbReference>
<dbReference type="PRINTS" id="PR01590">
    <property type="entry name" value="HTHFIS"/>
</dbReference>
<dbReference type="PANTHER" id="PTHR44757:SF2">
    <property type="entry name" value="BIOFILM ARCHITECTURE MAINTENANCE PROTEIN MBAA"/>
    <property type="match status" value="1"/>
</dbReference>
<dbReference type="PANTHER" id="PTHR44757">
    <property type="entry name" value="DIGUANYLATE CYCLASE DGCP"/>
    <property type="match status" value="1"/>
</dbReference>
<dbReference type="EMBL" id="FOSQ01000001">
    <property type="protein sequence ID" value="SFK18835.1"/>
    <property type="molecule type" value="Genomic_DNA"/>
</dbReference>
<dbReference type="NCBIfam" id="TIGR02040">
    <property type="entry name" value="PpsR-CrtJ"/>
    <property type="match status" value="1"/>
</dbReference>
<dbReference type="PROSITE" id="PS50112">
    <property type="entry name" value="PAS"/>
    <property type="match status" value="1"/>
</dbReference>
<dbReference type="InterPro" id="IPR013767">
    <property type="entry name" value="PAS_fold"/>
</dbReference>
<dbReference type="Gene3D" id="3.30.450.20">
    <property type="entry name" value="PAS domain"/>
    <property type="match status" value="3"/>
</dbReference>
<dbReference type="SUPFAM" id="SSF55785">
    <property type="entry name" value="PYP-like sensor domain (PAS domain)"/>
    <property type="match status" value="2"/>
</dbReference>
<keyword evidence="3" id="KW-1185">Reference proteome</keyword>
<dbReference type="OrthoDB" id="5499170at2"/>
<reference evidence="2 3" key="1">
    <citation type="submission" date="2016-10" db="EMBL/GenBank/DDBJ databases">
        <authorList>
            <person name="de Groot N.N."/>
        </authorList>
    </citation>
    <scope>NUCLEOTIDE SEQUENCE [LARGE SCALE GENOMIC DNA]</scope>
    <source>
        <strain evidence="2 3">DSM 19981</strain>
    </source>
</reference>
<protein>
    <submittedName>
        <fullName evidence="2">Transcriptional regulator PpsR</fullName>
    </submittedName>
</protein>
<dbReference type="CDD" id="cd00130">
    <property type="entry name" value="PAS"/>
    <property type="match status" value="2"/>
</dbReference>
<dbReference type="AlphaFoldDB" id="A0A1I3XH53"/>
<dbReference type="Pfam" id="PF13188">
    <property type="entry name" value="PAS_8"/>
    <property type="match status" value="1"/>
</dbReference>
<dbReference type="SMART" id="SM00091">
    <property type="entry name" value="PAS"/>
    <property type="match status" value="3"/>
</dbReference>
<dbReference type="Gene3D" id="1.20.5.430">
    <property type="match status" value="1"/>
</dbReference>
<dbReference type="Gene3D" id="1.10.10.60">
    <property type="entry name" value="Homeodomain-like"/>
    <property type="match status" value="1"/>
</dbReference>
<dbReference type="InterPro" id="IPR009057">
    <property type="entry name" value="Homeodomain-like_sf"/>
</dbReference>
<dbReference type="InterPro" id="IPR002197">
    <property type="entry name" value="HTH_Fis"/>
</dbReference>
<dbReference type="Pfam" id="PF02954">
    <property type="entry name" value="HTH_8"/>
    <property type="match status" value="1"/>
</dbReference>
<organism evidence="2 3">
    <name type="scientific">Falsiroseomonas stagni DSM 19981</name>
    <dbReference type="NCBI Taxonomy" id="1123062"/>
    <lineage>
        <taxon>Bacteria</taxon>
        <taxon>Pseudomonadati</taxon>
        <taxon>Pseudomonadota</taxon>
        <taxon>Alphaproteobacteria</taxon>
        <taxon>Acetobacterales</taxon>
        <taxon>Roseomonadaceae</taxon>
        <taxon>Falsiroseomonas</taxon>
    </lineage>
</organism>
<dbReference type="InterPro" id="IPR052155">
    <property type="entry name" value="Biofilm_reg_signaling"/>
</dbReference>
<dbReference type="NCBIfam" id="TIGR00229">
    <property type="entry name" value="sensory_box"/>
    <property type="match status" value="1"/>
</dbReference>
<dbReference type="SUPFAM" id="SSF46689">
    <property type="entry name" value="Homeodomain-like"/>
    <property type="match status" value="1"/>
</dbReference>
<dbReference type="GO" id="GO:0043565">
    <property type="term" value="F:sequence-specific DNA binding"/>
    <property type="evidence" value="ECO:0007669"/>
    <property type="project" value="InterPro"/>
</dbReference>
<dbReference type="InterPro" id="IPR035965">
    <property type="entry name" value="PAS-like_dom_sf"/>
</dbReference>
<sequence>MKSFNAPRTSLGQLDADATAGLIAAAADIALVLDASGAIRDLAFSSEELAREFDSHDGWLGRFWGDTVAKDSRPKVDAMLEQPPASEAPRWRHVNQLSARGASIPLLCSVAPVGSQGRRVVFGRDLRPVSQLQQRLVEVQQSMERDYSRLRQAETRYRLLFQMSVDPVLILEAESQRIMEANPSAQRLFGRTARRMPGRVLSDVFAPEDRAAVQALLATVRSAGRADDVRARLAEGAQDVLVSASTFRQEGGLLFLVRFSVIGDAGQALMLPEAKTKLLKVVEVVPDAFVVTDSAARILTANAAFLDMAQVTTEEQARGEPLDRWLGRQGVEVEVLLSTLRSRGSVRLYASTLRGELGGQSEVEISAVSVMNGGQPCFGFAIRDIGPRLRPPVRAQEGATRSVEQLTELIGRVPLKDLVREATDAIERLCIEAALELTGDNRASAAEMLGLSRQSLYVKLRRYGLGDLTADEGQD</sequence>
<proteinExistence type="predicted"/>
<evidence type="ECO:0000313" key="3">
    <source>
        <dbReference type="Proteomes" id="UP000199473"/>
    </source>
</evidence>
<dbReference type="STRING" id="1123062.SAMN02745775_101304"/>
<accession>A0A1I3XH53</accession>
<dbReference type="InterPro" id="IPR000014">
    <property type="entry name" value="PAS"/>
</dbReference>
<feature type="domain" description="PAS" evidence="1">
    <location>
        <begin position="153"/>
        <end position="224"/>
    </location>
</feature>